<evidence type="ECO:0000313" key="2">
    <source>
        <dbReference type="EMBL" id="MFG1370581.1"/>
    </source>
</evidence>
<organism evidence="2 3">
    <name type="scientific">Xanthobacter oligotrophicus</name>
    <dbReference type="NCBI Taxonomy" id="2607286"/>
    <lineage>
        <taxon>Bacteria</taxon>
        <taxon>Pseudomonadati</taxon>
        <taxon>Pseudomonadota</taxon>
        <taxon>Alphaproteobacteria</taxon>
        <taxon>Hyphomicrobiales</taxon>
        <taxon>Xanthobacteraceae</taxon>
        <taxon>Xanthobacter</taxon>
    </lineage>
</organism>
<dbReference type="RefSeq" id="WP_393990687.1">
    <property type="nucleotide sequence ID" value="NZ_JBAFVH010000001.1"/>
</dbReference>
<evidence type="ECO:0008006" key="4">
    <source>
        <dbReference type="Google" id="ProtNLM"/>
    </source>
</evidence>
<accession>A0ABW6ZPC8</accession>
<proteinExistence type="predicted"/>
<protein>
    <recommendedName>
        <fullName evidence="4">FecR protein domain-containing protein</fullName>
    </recommendedName>
</protein>
<dbReference type="Proteomes" id="UP001604002">
    <property type="component" value="Unassembled WGS sequence"/>
</dbReference>
<sequence>MLLAGWRHGVLIMTLVTACATNLAARAGDASTRMPAGYVVGMEISAADPDTAAYVLREGQEVSVQIGGALFDGDQVVVREANTAVTIETVNDHHMRVDAVHSPHLIKGELPAGGRFSAFAAMIGELFRGRPEARTVNLIGRNDDALRLQIGRTVPQRVVPGTRLWIGWQGGVKPYTVEIRDRAGGRVLAATSANGRSVFLALPREASGPLVLAVSDAAGAQVHVDLLADPPPPAVPAWISEGAPTPAFGQVATALWLLDRKPAEWDLHAAAIAAEAGNYGAAEELLLRLAEGKRPSR</sequence>
<dbReference type="PROSITE" id="PS51257">
    <property type="entry name" value="PROKAR_LIPOPROTEIN"/>
    <property type="match status" value="1"/>
</dbReference>
<evidence type="ECO:0000256" key="1">
    <source>
        <dbReference type="SAM" id="SignalP"/>
    </source>
</evidence>
<name>A0ABW6ZPC8_9HYPH</name>
<feature type="signal peptide" evidence="1">
    <location>
        <begin position="1"/>
        <end position="20"/>
    </location>
</feature>
<reference evidence="2 3" key="1">
    <citation type="submission" date="2024-02" db="EMBL/GenBank/DDBJ databases">
        <title>Expansion and revision of Xanthobacter and proposal of Roseixanthobacter gen. nov.</title>
        <authorList>
            <person name="Soltysiak M.P.M."/>
            <person name="Jalihal A."/>
            <person name="Ory A."/>
            <person name="Chrisophersen C."/>
            <person name="Lee A.D."/>
            <person name="Boulton J."/>
            <person name="Springer M."/>
        </authorList>
    </citation>
    <scope>NUCLEOTIDE SEQUENCE [LARGE SCALE GENOMIC DNA]</scope>
    <source>
        <strain evidence="2 3">23A</strain>
    </source>
</reference>
<keyword evidence="1" id="KW-0732">Signal</keyword>
<keyword evidence="3" id="KW-1185">Reference proteome</keyword>
<feature type="chain" id="PRO_5046441426" description="FecR protein domain-containing protein" evidence="1">
    <location>
        <begin position="21"/>
        <end position="297"/>
    </location>
</feature>
<evidence type="ECO:0000313" key="3">
    <source>
        <dbReference type="Proteomes" id="UP001604002"/>
    </source>
</evidence>
<comment type="caution">
    <text evidence="2">The sequence shown here is derived from an EMBL/GenBank/DDBJ whole genome shotgun (WGS) entry which is preliminary data.</text>
</comment>
<dbReference type="EMBL" id="JBAFVH010000001">
    <property type="protein sequence ID" value="MFG1370581.1"/>
    <property type="molecule type" value="Genomic_DNA"/>
</dbReference>
<gene>
    <name evidence="2" type="ORF">V5F32_00230</name>
</gene>